<dbReference type="RefSeq" id="WP_077865984.1">
    <property type="nucleotide sequence ID" value="NZ_LZYZ01000005.1"/>
</dbReference>
<name>A0A1S8N4J5_CLOSA</name>
<evidence type="ECO:0000313" key="2">
    <source>
        <dbReference type="Proteomes" id="UP000191154"/>
    </source>
</evidence>
<evidence type="ECO:0000313" key="1">
    <source>
        <dbReference type="EMBL" id="OOM11323.1"/>
    </source>
</evidence>
<accession>A0A1S8N4J5</accession>
<proteinExistence type="predicted"/>
<comment type="caution">
    <text evidence="1">The sequence shown here is derived from an EMBL/GenBank/DDBJ whole genome shotgun (WGS) entry which is preliminary data.</text>
</comment>
<reference evidence="1 2" key="1">
    <citation type="submission" date="2016-05" db="EMBL/GenBank/DDBJ databases">
        <title>Microbial solvent formation.</title>
        <authorList>
            <person name="Poehlein A."/>
            <person name="Montoya Solano J.D."/>
            <person name="Flitsch S."/>
            <person name="Krabben P."/>
            <person name="Duerre P."/>
            <person name="Daniel R."/>
        </authorList>
    </citation>
    <scope>NUCLEOTIDE SEQUENCE [LARGE SCALE GENOMIC DNA]</scope>
    <source>
        <strain evidence="1 2">L1-8</strain>
    </source>
</reference>
<dbReference type="AlphaFoldDB" id="A0A1S8N4J5"/>
<dbReference type="EMBL" id="LZYZ01000005">
    <property type="protein sequence ID" value="OOM11323.1"/>
    <property type="molecule type" value="Genomic_DNA"/>
</dbReference>
<sequence>MKKLGKNNMAGSDTIQAYSSHKCGCDCYCGCRAWYHPSSVSDATKNSLSYASTLMNR</sequence>
<dbReference type="Proteomes" id="UP000191154">
    <property type="component" value="Unassembled WGS sequence"/>
</dbReference>
<organism evidence="1 2">
    <name type="scientific">Clostridium saccharobutylicum</name>
    <dbReference type="NCBI Taxonomy" id="169679"/>
    <lineage>
        <taxon>Bacteria</taxon>
        <taxon>Bacillati</taxon>
        <taxon>Bacillota</taxon>
        <taxon>Clostridia</taxon>
        <taxon>Eubacteriales</taxon>
        <taxon>Clostridiaceae</taxon>
        <taxon>Clostridium</taxon>
    </lineage>
</organism>
<dbReference type="NCBIfam" id="TIGR04065">
    <property type="entry name" value="ocin_CLI_3235"/>
    <property type="match status" value="1"/>
</dbReference>
<protein>
    <submittedName>
        <fullName evidence="1">Uncharacterized protein</fullName>
    </submittedName>
</protein>
<gene>
    <name evidence="1" type="ORF">CLOSAC_28810</name>
</gene>
<dbReference type="InterPro" id="IPR023968">
    <property type="entry name" value="Bacteriocin_CLI3235"/>
</dbReference>